<dbReference type="Pfam" id="PF02958">
    <property type="entry name" value="EcKL"/>
    <property type="match status" value="1"/>
</dbReference>
<gene>
    <name evidence="2" type="ORF">O3M35_001100</name>
</gene>
<dbReference type="EMBL" id="JAPXFL010000001">
    <property type="protein sequence ID" value="KAK9512740.1"/>
    <property type="molecule type" value="Genomic_DNA"/>
</dbReference>
<reference evidence="2 3" key="1">
    <citation type="submission" date="2022-12" db="EMBL/GenBank/DDBJ databases">
        <title>Chromosome-level genome assembly of true bugs.</title>
        <authorList>
            <person name="Ma L."/>
            <person name="Li H."/>
        </authorList>
    </citation>
    <scope>NUCLEOTIDE SEQUENCE [LARGE SCALE GENOMIC DNA]</scope>
    <source>
        <strain evidence="2">Lab_2022b</strain>
    </source>
</reference>
<dbReference type="PANTHER" id="PTHR11012:SF56">
    <property type="entry name" value="CHK KINASE-LIKE DOMAIN-CONTAINING PROTEIN-RELATED"/>
    <property type="match status" value="1"/>
</dbReference>
<accession>A0AAW1DS22</accession>
<comment type="caution">
    <text evidence="2">The sequence shown here is derived from an EMBL/GenBank/DDBJ whole genome shotgun (WGS) entry which is preliminary data.</text>
</comment>
<dbReference type="SMART" id="SM00587">
    <property type="entry name" value="CHK"/>
    <property type="match status" value="1"/>
</dbReference>
<dbReference type="SUPFAM" id="SSF56112">
    <property type="entry name" value="Protein kinase-like (PK-like)"/>
    <property type="match status" value="1"/>
</dbReference>
<evidence type="ECO:0000313" key="2">
    <source>
        <dbReference type="EMBL" id="KAK9512740.1"/>
    </source>
</evidence>
<keyword evidence="3" id="KW-1185">Reference proteome</keyword>
<dbReference type="InterPro" id="IPR011009">
    <property type="entry name" value="Kinase-like_dom_sf"/>
</dbReference>
<dbReference type="PANTHER" id="PTHR11012">
    <property type="entry name" value="PROTEIN KINASE-LIKE DOMAIN-CONTAINING"/>
    <property type="match status" value="1"/>
</dbReference>
<evidence type="ECO:0000259" key="1">
    <source>
        <dbReference type="SMART" id="SM00587"/>
    </source>
</evidence>
<protein>
    <recommendedName>
        <fullName evidence="1">CHK kinase-like domain-containing protein</fullName>
    </recommendedName>
</protein>
<evidence type="ECO:0000313" key="3">
    <source>
        <dbReference type="Proteomes" id="UP001461498"/>
    </source>
</evidence>
<dbReference type="EMBL" id="JAPXFL010000001">
    <property type="protein sequence ID" value="KAK9512739.1"/>
    <property type="molecule type" value="Genomic_DNA"/>
</dbReference>
<sequence>MACQDIQLEYLEALFKRHQRDNGVYRVLWIKKAPAVPDGENYLSTVSRITIGVVLGSGKKRTLSVIVKTPLEKEGATYQWSMESGIFIGEIKIYTNLLHKMSELMYEFDDKRESLWPKLVGHESKMIIFEDLKQFGFKVTDRTLCHDIEHSKLVVRSLARFHAMSKILLKRRFISSGDVQRYALLVNVDFVDKLFGNGLKILTREMKTWGDEWADIRTRILKFSDTVGEKLEALNNSSEDNFNVINHGDCWVCNLMFKYDPYENIPIDLRFVDFQFVHYQSYGWDLTYYLYTSLLGDLRRKHYNDLLTAYHKSLSDTLLLYKYPEHEIPSLDDVHKEMERLKLFAMGICTLTHAIMTMPVKNAYNMNEAMKPDTNINYGYNLEIFRGRYKDEIGPDLRRFAEMGIY</sequence>
<dbReference type="Gene3D" id="3.90.1200.10">
    <property type="match status" value="1"/>
</dbReference>
<name>A0AAW1DS22_9HEMI</name>
<dbReference type="AlphaFoldDB" id="A0AAW1DS22"/>
<dbReference type="Proteomes" id="UP001461498">
    <property type="component" value="Unassembled WGS sequence"/>
</dbReference>
<dbReference type="InterPro" id="IPR015897">
    <property type="entry name" value="CHK_kinase-like"/>
</dbReference>
<dbReference type="InterPro" id="IPR004119">
    <property type="entry name" value="EcKL"/>
</dbReference>
<feature type="domain" description="CHK kinase-like" evidence="1">
    <location>
        <begin position="127"/>
        <end position="320"/>
    </location>
</feature>
<organism evidence="2 3">
    <name type="scientific">Rhynocoris fuscipes</name>
    <dbReference type="NCBI Taxonomy" id="488301"/>
    <lineage>
        <taxon>Eukaryota</taxon>
        <taxon>Metazoa</taxon>
        <taxon>Ecdysozoa</taxon>
        <taxon>Arthropoda</taxon>
        <taxon>Hexapoda</taxon>
        <taxon>Insecta</taxon>
        <taxon>Pterygota</taxon>
        <taxon>Neoptera</taxon>
        <taxon>Paraneoptera</taxon>
        <taxon>Hemiptera</taxon>
        <taxon>Heteroptera</taxon>
        <taxon>Panheteroptera</taxon>
        <taxon>Cimicomorpha</taxon>
        <taxon>Reduviidae</taxon>
        <taxon>Harpactorinae</taxon>
        <taxon>Harpactorini</taxon>
        <taxon>Rhynocoris</taxon>
    </lineage>
</organism>
<proteinExistence type="predicted"/>